<evidence type="ECO:0000259" key="1">
    <source>
        <dbReference type="Pfam" id="PF12705"/>
    </source>
</evidence>
<comment type="caution">
    <text evidence="2">The sequence shown here is derived from an EMBL/GenBank/DDBJ whole genome shotgun (WGS) entry which is preliminary data.</text>
</comment>
<dbReference type="InterPro" id="IPR038726">
    <property type="entry name" value="PDDEXK_AddAB-type"/>
</dbReference>
<evidence type="ECO:0000313" key="3">
    <source>
        <dbReference type="Proteomes" id="UP000829517"/>
    </source>
</evidence>
<protein>
    <submittedName>
        <fullName evidence="2">PD-(D/E)XK nuclease family protein</fullName>
    </submittedName>
</protein>
<dbReference type="EMBL" id="JAETXX010000001">
    <property type="protein sequence ID" value="MCF8713464.1"/>
    <property type="molecule type" value="Genomic_DNA"/>
</dbReference>
<dbReference type="Gene3D" id="3.90.320.10">
    <property type="match status" value="1"/>
</dbReference>
<dbReference type="SUPFAM" id="SSF52980">
    <property type="entry name" value="Restriction endonuclease-like"/>
    <property type="match status" value="1"/>
</dbReference>
<dbReference type="InterPro" id="IPR011604">
    <property type="entry name" value="PDDEXK-like_dom_sf"/>
</dbReference>
<dbReference type="InterPro" id="IPR011335">
    <property type="entry name" value="Restrct_endonuc-II-like"/>
</dbReference>
<dbReference type="InterPro" id="IPR027417">
    <property type="entry name" value="P-loop_NTPase"/>
</dbReference>
<keyword evidence="3" id="KW-1185">Reference proteome</keyword>
<dbReference type="Gene3D" id="3.40.50.300">
    <property type="entry name" value="P-loop containing nucleotide triphosphate hydrolases"/>
    <property type="match status" value="1"/>
</dbReference>
<organism evidence="2 3">
    <name type="scientific">Joostella atrarenae</name>
    <dbReference type="NCBI Taxonomy" id="679257"/>
    <lineage>
        <taxon>Bacteria</taxon>
        <taxon>Pseudomonadati</taxon>
        <taxon>Bacteroidota</taxon>
        <taxon>Flavobacteriia</taxon>
        <taxon>Flavobacteriales</taxon>
        <taxon>Flavobacteriaceae</taxon>
        <taxon>Joostella</taxon>
    </lineage>
</organism>
<sequence>MKSFLAQVALEIYTKHKEQLPSLTIILPSKRAVTFLKNELLNIVEKTTIAPNIISIEEFVQQLANLKLASNIQLSFEFYEVYKKITPENQQEDFYSFTSWSQTILQDFNEIDRYLIDTETFFSHLFNIKELDQFHWTNAEEKTELQKNYLKFWEKLDLYYKTFNKHLVDKGIGYQGMIYREANDNIESFIENHQEIEHVFIGFNALNNAEKNIIQSFLKKTNADVFWDIDKVFLENTEHDAGLFLRDYKQNWPHFIENEFKITSNHFSEEKNIKIIGVPKNVGQAKYVGAILENLKGAIKNTAIVLGNENLLAPVLNSIPPEIQKANITSGFPLNLSPFASFFETLLDVWDKTNDQLWHYQDVINILSNPISNSLLENISKESIELIEKIKKENLIYINQNSLNELNQKEANLFLDKKGISINTVIENCISIILSLKATYTSDEQRNPLFLEYLYRFYEVFNQLKTFNNEYKSITGIKTLKKIYVELLASETVDFKGEPLQGLQIMGMLESRNLDFETVILTSVNEGILPAGKTNSSFIPFDLKTAFGLPTYKEKDAIYSYHFYRLLQRAKNIYLIYNTEPDALEGGEKSRLLQQLTMLKEPKHTITETIASPTIKNDRTTLATINKSAAVINKLKEVAVKGFSPTSLSNYVRNPLDFYTQSVLGIRQVEEVEETIAANTLGTIVHDTLEFFYKPLEGKIVTLEDTKKMRKDLDKQVGIHFSKSYTETKSLRGKNLISYYVAKRYIENFLTFEEQRIKKGAIVKIIKIESNLKTELHIKELNFPIFIKGKVDRVEEVDGVINIIDYKTGKVEQKDVEIIDWECLTEDYKYSKAFQILCYAYMMQKNSIYNEFQGGIISFKNIRGGILKFTKKDGPGSKATKTLKINTEIKNAFLEQLNNLVLEIFNKEIPFQEKEIQTHAY</sequence>
<name>A0ABS9IZ58_9FLAO</name>
<dbReference type="SUPFAM" id="SSF52540">
    <property type="entry name" value="P-loop containing nucleoside triphosphate hydrolases"/>
    <property type="match status" value="1"/>
</dbReference>
<dbReference type="RefSeq" id="WP_236957435.1">
    <property type="nucleotide sequence ID" value="NZ_JAETXX010000001.1"/>
</dbReference>
<dbReference type="Pfam" id="PF12705">
    <property type="entry name" value="PDDEXK_1"/>
    <property type="match status" value="1"/>
</dbReference>
<gene>
    <name evidence="2" type="ORF">JM658_01370</name>
</gene>
<evidence type="ECO:0000313" key="2">
    <source>
        <dbReference type="EMBL" id="MCF8713464.1"/>
    </source>
</evidence>
<proteinExistence type="predicted"/>
<reference evidence="2 3" key="1">
    <citation type="submission" date="2021-01" db="EMBL/GenBank/DDBJ databases">
        <title>Genome sequencing of Joostella atrarenae M1-2 (= KCTC 23194).</title>
        <authorList>
            <person name="Zakaria M.R."/>
            <person name="Lam M.Q."/>
            <person name="Chong C.S."/>
        </authorList>
    </citation>
    <scope>NUCLEOTIDE SEQUENCE [LARGE SCALE GENOMIC DNA]</scope>
    <source>
        <strain evidence="2 3">M1-2</strain>
    </source>
</reference>
<dbReference type="Proteomes" id="UP000829517">
    <property type="component" value="Unassembled WGS sequence"/>
</dbReference>
<accession>A0ABS9IZ58</accession>
<dbReference type="Gene3D" id="1.10.486.10">
    <property type="entry name" value="PCRA, domain 4"/>
    <property type="match status" value="1"/>
</dbReference>
<feature type="domain" description="PD-(D/E)XK endonuclease-like" evidence="1">
    <location>
        <begin position="643"/>
        <end position="914"/>
    </location>
</feature>